<feature type="signal peptide" evidence="2">
    <location>
        <begin position="1"/>
        <end position="18"/>
    </location>
</feature>
<dbReference type="Proteomes" id="UP000646426">
    <property type="component" value="Unassembled WGS sequence"/>
</dbReference>
<reference evidence="3" key="1">
    <citation type="journal article" date="2014" name="Int. J. Syst. Evol. Microbiol.">
        <title>Complete genome sequence of Corynebacterium casei LMG S-19264T (=DSM 44701T), isolated from a smear-ripened cheese.</title>
        <authorList>
            <consortium name="US DOE Joint Genome Institute (JGI-PGF)"/>
            <person name="Walter F."/>
            <person name="Albersmeier A."/>
            <person name="Kalinowski J."/>
            <person name="Ruckert C."/>
        </authorList>
    </citation>
    <scope>NUCLEOTIDE SEQUENCE</scope>
    <source>
        <strain evidence="3">KCTC 23077</strain>
    </source>
</reference>
<proteinExistence type="predicted"/>
<dbReference type="AlphaFoldDB" id="A0A918SRF7"/>
<organism evidence="3 4">
    <name type="scientific">Cognatilysobacter bugurensis</name>
    <dbReference type="NCBI Taxonomy" id="543356"/>
    <lineage>
        <taxon>Bacteria</taxon>
        <taxon>Pseudomonadati</taxon>
        <taxon>Pseudomonadota</taxon>
        <taxon>Gammaproteobacteria</taxon>
        <taxon>Lysobacterales</taxon>
        <taxon>Lysobacteraceae</taxon>
        <taxon>Cognatilysobacter</taxon>
    </lineage>
</organism>
<feature type="chain" id="PRO_5036907164" description="Secreted protein" evidence="2">
    <location>
        <begin position="19"/>
        <end position="166"/>
    </location>
</feature>
<gene>
    <name evidence="3" type="ORF">GCM10007067_00010</name>
</gene>
<evidence type="ECO:0000313" key="4">
    <source>
        <dbReference type="Proteomes" id="UP000646426"/>
    </source>
</evidence>
<name>A0A918SRF7_9GAMM</name>
<evidence type="ECO:0000256" key="1">
    <source>
        <dbReference type="SAM" id="MobiDB-lite"/>
    </source>
</evidence>
<evidence type="ECO:0000313" key="3">
    <source>
        <dbReference type="EMBL" id="GHA68220.1"/>
    </source>
</evidence>
<dbReference type="EMBL" id="BMYD01000001">
    <property type="protein sequence ID" value="GHA68220.1"/>
    <property type="molecule type" value="Genomic_DNA"/>
</dbReference>
<protein>
    <recommendedName>
        <fullName evidence="5">Secreted protein</fullName>
    </recommendedName>
</protein>
<evidence type="ECO:0008006" key="5">
    <source>
        <dbReference type="Google" id="ProtNLM"/>
    </source>
</evidence>
<feature type="region of interest" description="Disordered" evidence="1">
    <location>
        <begin position="144"/>
        <end position="166"/>
    </location>
</feature>
<keyword evidence="2" id="KW-0732">Signal</keyword>
<reference evidence="3" key="2">
    <citation type="submission" date="2020-09" db="EMBL/GenBank/DDBJ databases">
        <authorList>
            <person name="Sun Q."/>
            <person name="Kim S."/>
        </authorList>
    </citation>
    <scope>NUCLEOTIDE SEQUENCE</scope>
    <source>
        <strain evidence="3">KCTC 23077</strain>
    </source>
</reference>
<evidence type="ECO:0000256" key="2">
    <source>
        <dbReference type="SAM" id="SignalP"/>
    </source>
</evidence>
<accession>A0A918SRF7</accession>
<keyword evidence="4" id="KW-1185">Reference proteome</keyword>
<comment type="caution">
    <text evidence="3">The sequence shown here is derived from an EMBL/GenBank/DDBJ whole genome shotgun (WGS) entry which is preliminary data.</text>
</comment>
<feature type="region of interest" description="Disordered" evidence="1">
    <location>
        <begin position="93"/>
        <end position="119"/>
    </location>
</feature>
<sequence>MRRAIAFVLSIAAGAAVAQTPTQCAAVQAPTAASTVAVLPVAPAFEAPAHRLGAPSGVLEHAYSEAMSAEQVVLRLQFEACMLANAAKPAAPGLPSANDPAAYKPKTEFDNTPWRFDMNQNGKRMTADEFSAWMEARGVRVARGAGAAAVTPPSPPAEAAPESKKD</sequence>
<dbReference type="RefSeq" id="WP_189452104.1">
    <property type="nucleotide sequence ID" value="NZ_BMYD01000001.1"/>
</dbReference>